<evidence type="ECO:0000313" key="3">
    <source>
        <dbReference type="Proteomes" id="UP000657918"/>
    </source>
</evidence>
<dbReference type="EMBL" id="JADGMS010000019">
    <property type="protein sequence ID" value="KAF9661149.1"/>
    <property type="molecule type" value="Genomic_DNA"/>
</dbReference>
<keyword evidence="1" id="KW-1133">Transmembrane helix</keyword>
<reference evidence="2 3" key="1">
    <citation type="submission" date="2020-10" db="EMBL/GenBank/DDBJ databases">
        <title>Plant Genome Project.</title>
        <authorList>
            <person name="Zhang R.-G."/>
        </authorList>
    </citation>
    <scope>NUCLEOTIDE SEQUENCE [LARGE SCALE GENOMIC DNA]</scope>
    <source>
        <strain evidence="2">FAFU-HL-1</strain>
        <tissue evidence="2">Leaf</tissue>
    </source>
</reference>
<evidence type="ECO:0000256" key="1">
    <source>
        <dbReference type="SAM" id="Phobius"/>
    </source>
</evidence>
<protein>
    <submittedName>
        <fullName evidence="2">Uncharacterized protein</fullName>
    </submittedName>
</protein>
<keyword evidence="1" id="KW-0812">Transmembrane</keyword>
<gene>
    <name evidence="2" type="ORF">SADUNF_Sadunf19G0037700</name>
</gene>
<keyword evidence="3" id="KW-1185">Reference proteome</keyword>
<accession>A0A835J350</accession>
<name>A0A835J350_9ROSI</name>
<feature type="transmembrane region" description="Helical" evidence="1">
    <location>
        <begin position="28"/>
        <end position="52"/>
    </location>
</feature>
<organism evidence="2 3">
    <name type="scientific">Salix dunnii</name>
    <dbReference type="NCBI Taxonomy" id="1413687"/>
    <lineage>
        <taxon>Eukaryota</taxon>
        <taxon>Viridiplantae</taxon>
        <taxon>Streptophyta</taxon>
        <taxon>Embryophyta</taxon>
        <taxon>Tracheophyta</taxon>
        <taxon>Spermatophyta</taxon>
        <taxon>Magnoliopsida</taxon>
        <taxon>eudicotyledons</taxon>
        <taxon>Gunneridae</taxon>
        <taxon>Pentapetalae</taxon>
        <taxon>rosids</taxon>
        <taxon>fabids</taxon>
        <taxon>Malpighiales</taxon>
        <taxon>Salicaceae</taxon>
        <taxon>Saliceae</taxon>
        <taxon>Salix</taxon>
    </lineage>
</organism>
<dbReference type="OrthoDB" id="7769065at2759"/>
<proteinExistence type="predicted"/>
<sequence length="87" mass="9554">MVLVVVEVLDSSVRREVMVQVHSHRSTVVVGGTMVVMMVVGGTMVVVGNALFSLLHHRFFGRDECESGGREGIPWGFPVILIYVREG</sequence>
<evidence type="ECO:0000313" key="2">
    <source>
        <dbReference type="EMBL" id="KAF9661149.1"/>
    </source>
</evidence>
<dbReference type="Proteomes" id="UP000657918">
    <property type="component" value="Unassembled WGS sequence"/>
</dbReference>
<comment type="caution">
    <text evidence="2">The sequence shown here is derived from an EMBL/GenBank/DDBJ whole genome shotgun (WGS) entry which is preliminary data.</text>
</comment>
<dbReference type="AlphaFoldDB" id="A0A835J350"/>
<keyword evidence="1" id="KW-0472">Membrane</keyword>